<sequence length="434" mass="49713">MRLLSILTTLLILTFETATIANSLTLGDAIDAKIDRRQIHRYDLNRLAEQEGGGWSGNGGGSLAQDNIWFLGSDRTVRYCIERAPQYPISRLRLRVMVRKSIDQWLGFLNRYHLGQAQIDRLISLNAPAMTLKFEQEACQETTDLVFLFGVSNQLIDSYRYLQSEDGLGLAIRRSYNHETRWNPGYIWIDSFSTQAEKVHHLLLHELGHVFGLKHDSVFVMGNHIDARLRSDYFDGPYFGRIESEAWPFDLRMNEERILSSSLGIKEHILPFRECDVWSISSQSIPKVLRDTLHLQPQSCYKITLRKTDRQDQLHSFKLAFINQTSNKRLEFSGSFTDTKVETGHPGPGVYSHWAASSAAKAFEGDVWAYVPFTKGLQQRRKNGCFIVSTQQCIPASINFSRGLSLDMFDGKSQWWSLNTPELRLLEAKKQAPF</sequence>
<gene>
    <name evidence="2" type="ORF">SAMN06296036_11025</name>
</gene>
<reference evidence="3" key="1">
    <citation type="submission" date="2017-04" db="EMBL/GenBank/DDBJ databases">
        <authorList>
            <person name="Varghese N."/>
            <person name="Submissions S."/>
        </authorList>
    </citation>
    <scope>NUCLEOTIDE SEQUENCE [LARGE SCALE GENOMIC DNA]</scope>
    <source>
        <strain evidence="3">RKEM611</strain>
    </source>
</reference>
<accession>A0A1Y6C3U1</accession>
<dbReference type="OrthoDB" id="4138085at1224"/>
<feature type="signal peptide" evidence="1">
    <location>
        <begin position="1"/>
        <end position="20"/>
    </location>
</feature>
<dbReference type="RefSeq" id="WP_132320690.1">
    <property type="nucleotide sequence ID" value="NZ_FWZT01000010.1"/>
</dbReference>
<keyword evidence="1" id="KW-0732">Signal</keyword>
<dbReference type="SUPFAM" id="SSF55486">
    <property type="entry name" value="Metalloproteases ('zincins'), catalytic domain"/>
    <property type="match status" value="1"/>
</dbReference>
<organism evidence="2 3">
    <name type="scientific">Pseudobacteriovorax antillogorgiicola</name>
    <dbReference type="NCBI Taxonomy" id="1513793"/>
    <lineage>
        <taxon>Bacteria</taxon>
        <taxon>Pseudomonadati</taxon>
        <taxon>Bdellovibrionota</taxon>
        <taxon>Oligoflexia</taxon>
        <taxon>Oligoflexales</taxon>
        <taxon>Pseudobacteriovoracaceae</taxon>
        <taxon>Pseudobacteriovorax</taxon>
    </lineage>
</organism>
<evidence type="ECO:0008006" key="4">
    <source>
        <dbReference type="Google" id="ProtNLM"/>
    </source>
</evidence>
<dbReference type="GO" id="GO:0008237">
    <property type="term" value="F:metallopeptidase activity"/>
    <property type="evidence" value="ECO:0007669"/>
    <property type="project" value="InterPro"/>
</dbReference>
<evidence type="ECO:0000313" key="3">
    <source>
        <dbReference type="Proteomes" id="UP000192907"/>
    </source>
</evidence>
<evidence type="ECO:0000256" key="1">
    <source>
        <dbReference type="SAM" id="SignalP"/>
    </source>
</evidence>
<dbReference type="Proteomes" id="UP000192907">
    <property type="component" value="Unassembled WGS sequence"/>
</dbReference>
<feature type="chain" id="PRO_5012170176" description="Matrixin" evidence="1">
    <location>
        <begin position="21"/>
        <end position="434"/>
    </location>
</feature>
<dbReference type="EMBL" id="FWZT01000010">
    <property type="protein sequence ID" value="SMF32334.1"/>
    <property type="molecule type" value="Genomic_DNA"/>
</dbReference>
<dbReference type="InterPro" id="IPR024079">
    <property type="entry name" value="MetalloPept_cat_dom_sf"/>
</dbReference>
<keyword evidence="3" id="KW-1185">Reference proteome</keyword>
<evidence type="ECO:0000313" key="2">
    <source>
        <dbReference type="EMBL" id="SMF32334.1"/>
    </source>
</evidence>
<name>A0A1Y6C3U1_9BACT</name>
<dbReference type="Gene3D" id="3.40.390.10">
    <property type="entry name" value="Collagenase (Catalytic Domain)"/>
    <property type="match status" value="1"/>
</dbReference>
<protein>
    <recommendedName>
        <fullName evidence="4">Matrixin</fullName>
    </recommendedName>
</protein>
<proteinExistence type="predicted"/>
<dbReference type="AlphaFoldDB" id="A0A1Y6C3U1"/>